<dbReference type="EMBL" id="CP000511">
    <property type="protein sequence ID" value="ABM14671.1"/>
    <property type="molecule type" value="Genomic_DNA"/>
</dbReference>
<feature type="domain" description="DUF732" evidence="2">
    <location>
        <begin position="31"/>
        <end position="99"/>
    </location>
</feature>
<dbReference type="RefSeq" id="WP_011781058.1">
    <property type="nucleotide sequence ID" value="NC_008726.1"/>
</dbReference>
<evidence type="ECO:0000313" key="4">
    <source>
        <dbReference type="Proteomes" id="UP000009159"/>
    </source>
</evidence>
<name>A1TBX1_MYCVP</name>
<protein>
    <recommendedName>
        <fullName evidence="2">DUF732 domain-containing protein</fullName>
    </recommendedName>
</protein>
<organism evidence="3 4">
    <name type="scientific">Mycolicibacterium vanbaalenii (strain DSM 7251 / JCM 13017 / BCRC 16820 / KCTC 9966 / NRRL B-24157 / PYR-1)</name>
    <name type="common">Mycobacterium vanbaalenii</name>
    <dbReference type="NCBI Taxonomy" id="350058"/>
    <lineage>
        <taxon>Bacteria</taxon>
        <taxon>Bacillati</taxon>
        <taxon>Actinomycetota</taxon>
        <taxon>Actinomycetes</taxon>
        <taxon>Mycobacteriales</taxon>
        <taxon>Mycobacteriaceae</taxon>
        <taxon>Mycolicibacterium</taxon>
    </lineage>
</organism>
<keyword evidence="4" id="KW-1185">Reference proteome</keyword>
<evidence type="ECO:0000259" key="2">
    <source>
        <dbReference type="Pfam" id="PF05305"/>
    </source>
</evidence>
<evidence type="ECO:0000256" key="1">
    <source>
        <dbReference type="SAM" id="SignalP"/>
    </source>
</evidence>
<gene>
    <name evidence="3" type="ordered locus">Mvan_3892</name>
</gene>
<dbReference type="KEGG" id="mva:Mvan_3892"/>
<dbReference type="Pfam" id="PF05305">
    <property type="entry name" value="DUF732"/>
    <property type="match status" value="1"/>
</dbReference>
<dbReference type="Proteomes" id="UP000009159">
    <property type="component" value="Chromosome"/>
</dbReference>
<evidence type="ECO:0000313" key="3">
    <source>
        <dbReference type="EMBL" id="ABM14671.1"/>
    </source>
</evidence>
<dbReference type="HOGENOM" id="CLU_2437666_0_0_11"/>
<dbReference type="AlphaFoldDB" id="A1TBX1"/>
<sequence>MRGINAVLAASAAALALGSSGVAHAQPDYRGFVDFLYRHGEPVDDDGVRDAAINYGLAICDLYASSRSNEYVLMKLDKNGRRDDTAVYTVGSVRYLCPEYGYLLPS</sequence>
<keyword evidence="1" id="KW-0732">Signal</keyword>
<accession>A1TBX1</accession>
<dbReference type="STRING" id="350058.Mvan_3892"/>
<feature type="signal peptide" evidence="1">
    <location>
        <begin position="1"/>
        <end position="25"/>
    </location>
</feature>
<feature type="chain" id="PRO_5002637521" description="DUF732 domain-containing protein" evidence="1">
    <location>
        <begin position="26"/>
        <end position="106"/>
    </location>
</feature>
<reference evidence="3" key="1">
    <citation type="submission" date="2006-12" db="EMBL/GenBank/DDBJ databases">
        <title>Complete sequence of Mycobacterium vanbaalenii PYR-1.</title>
        <authorList>
            <consortium name="US DOE Joint Genome Institute"/>
            <person name="Copeland A."/>
            <person name="Lucas S."/>
            <person name="Lapidus A."/>
            <person name="Barry K."/>
            <person name="Detter J.C."/>
            <person name="Glavina del Rio T."/>
            <person name="Hammon N."/>
            <person name="Israni S."/>
            <person name="Dalin E."/>
            <person name="Tice H."/>
            <person name="Pitluck S."/>
            <person name="Singan V."/>
            <person name="Schmutz J."/>
            <person name="Larimer F."/>
            <person name="Land M."/>
            <person name="Hauser L."/>
            <person name="Kyrpides N."/>
            <person name="Anderson I.J."/>
            <person name="Miller C."/>
            <person name="Richardson P."/>
        </authorList>
    </citation>
    <scope>NUCLEOTIDE SEQUENCE [LARGE SCALE GENOMIC DNA]</scope>
    <source>
        <strain evidence="3">PYR-1</strain>
    </source>
</reference>
<proteinExistence type="predicted"/>
<dbReference type="InterPro" id="IPR007969">
    <property type="entry name" value="DUF732"/>
</dbReference>